<dbReference type="InterPro" id="IPR022907">
    <property type="entry name" value="VapC_family"/>
</dbReference>
<dbReference type="Pfam" id="PF01850">
    <property type="entry name" value="PIN"/>
    <property type="match status" value="1"/>
</dbReference>
<keyword evidence="4 6" id="KW-0378">Hydrolase</keyword>
<organism evidence="8 9">
    <name type="scientific">Gloeobacter morelensis MG652769</name>
    <dbReference type="NCBI Taxonomy" id="2781736"/>
    <lineage>
        <taxon>Bacteria</taxon>
        <taxon>Bacillati</taxon>
        <taxon>Cyanobacteriota</taxon>
        <taxon>Cyanophyceae</taxon>
        <taxon>Gloeobacterales</taxon>
        <taxon>Gloeobacteraceae</taxon>
        <taxon>Gloeobacter</taxon>
        <taxon>Gloeobacter morelensis</taxon>
    </lineage>
</organism>
<dbReference type="PANTHER" id="PTHR35901">
    <property type="entry name" value="RIBONUCLEASE VAPC3"/>
    <property type="match status" value="1"/>
</dbReference>
<dbReference type="CDD" id="cd09873">
    <property type="entry name" value="PIN_Pae0151-like"/>
    <property type="match status" value="1"/>
</dbReference>
<evidence type="ECO:0000256" key="4">
    <source>
        <dbReference type="ARBA" id="ARBA00022801"/>
    </source>
</evidence>
<comment type="similarity">
    <text evidence="6">Belongs to the PINc/VapC protein family.</text>
</comment>
<keyword evidence="2 6" id="KW-0540">Nuclease</keyword>
<keyword evidence="5 6" id="KW-0460">Magnesium</keyword>
<evidence type="ECO:0000256" key="2">
    <source>
        <dbReference type="ARBA" id="ARBA00022722"/>
    </source>
</evidence>
<dbReference type="InterPro" id="IPR051619">
    <property type="entry name" value="TypeII_TA_RNase_PINc/VapC"/>
</dbReference>
<dbReference type="PANTHER" id="PTHR35901:SF1">
    <property type="entry name" value="EXONUCLEASE VAPC9"/>
    <property type="match status" value="1"/>
</dbReference>
<keyword evidence="3 6" id="KW-0479">Metal-binding</keyword>
<dbReference type="SUPFAM" id="SSF88723">
    <property type="entry name" value="PIN domain-like"/>
    <property type="match status" value="1"/>
</dbReference>
<comment type="cofactor">
    <cofactor evidence="6">
        <name>Mg(2+)</name>
        <dbReference type="ChEBI" id="CHEBI:18420"/>
    </cofactor>
</comment>
<dbReference type="EC" id="3.1.-.-" evidence="6"/>
<feature type="binding site" evidence="6">
    <location>
        <position position="7"/>
    </location>
    <ligand>
        <name>Mg(2+)</name>
        <dbReference type="ChEBI" id="CHEBI:18420"/>
    </ligand>
</feature>
<dbReference type="Proteomes" id="UP001054846">
    <property type="component" value="Chromosome"/>
</dbReference>
<protein>
    <recommendedName>
        <fullName evidence="6">Ribonuclease VapC</fullName>
        <shortName evidence="6">RNase VapC</shortName>
        <ecNumber evidence="6">3.1.-.-</ecNumber>
    </recommendedName>
    <alternativeName>
        <fullName evidence="6">Toxin VapC</fullName>
    </alternativeName>
</protein>
<evidence type="ECO:0000256" key="6">
    <source>
        <dbReference type="HAMAP-Rule" id="MF_00265"/>
    </source>
</evidence>
<keyword evidence="6" id="KW-0800">Toxin</keyword>
<dbReference type="InterPro" id="IPR044153">
    <property type="entry name" value="PIN_Pae0151-like"/>
</dbReference>
<gene>
    <name evidence="6" type="primary">vapC</name>
    <name evidence="8" type="ORF">ISF26_12690</name>
</gene>
<dbReference type="InterPro" id="IPR029060">
    <property type="entry name" value="PIN-like_dom_sf"/>
</dbReference>
<keyword evidence="1 6" id="KW-1277">Toxin-antitoxin system</keyword>
<comment type="function">
    <text evidence="6">Toxic component of a toxin-antitoxin (TA) system. An RNase.</text>
</comment>
<feature type="domain" description="PIN" evidence="7">
    <location>
        <begin position="4"/>
        <end position="122"/>
    </location>
</feature>
<evidence type="ECO:0000256" key="5">
    <source>
        <dbReference type="ARBA" id="ARBA00022842"/>
    </source>
</evidence>
<name>A0ABY3PGA5_9CYAN</name>
<dbReference type="HAMAP" id="MF_00265">
    <property type="entry name" value="VapC_Nob1"/>
    <property type="match status" value="1"/>
</dbReference>
<evidence type="ECO:0000259" key="7">
    <source>
        <dbReference type="Pfam" id="PF01850"/>
    </source>
</evidence>
<accession>A0ABY3PGA5</accession>
<dbReference type="EMBL" id="CP063845">
    <property type="protein sequence ID" value="UFP92696.1"/>
    <property type="molecule type" value="Genomic_DNA"/>
</dbReference>
<proteinExistence type="inferred from homology"/>
<evidence type="ECO:0000313" key="9">
    <source>
        <dbReference type="Proteomes" id="UP001054846"/>
    </source>
</evidence>
<evidence type="ECO:0000256" key="1">
    <source>
        <dbReference type="ARBA" id="ARBA00022649"/>
    </source>
</evidence>
<keyword evidence="9" id="KW-1185">Reference proteome</keyword>
<reference evidence="8 9" key="1">
    <citation type="journal article" date="2021" name="Genome Biol. Evol.">
        <title>Complete Genome Sequencing of a Novel Gloeobacter Species from a Waterfall Cave in Mexico.</title>
        <authorList>
            <person name="Saw J.H."/>
            <person name="Cardona T."/>
            <person name="Montejano G."/>
        </authorList>
    </citation>
    <scope>NUCLEOTIDE SEQUENCE [LARGE SCALE GENOMIC DNA]</scope>
    <source>
        <strain evidence="8">MG652769</strain>
    </source>
</reference>
<dbReference type="Gene3D" id="3.40.50.1010">
    <property type="entry name" value="5'-nuclease"/>
    <property type="match status" value="1"/>
</dbReference>
<evidence type="ECO:0000313" key="8">
    <source>
        <dbReference type="EMBL" id="UFP92696.1"/>
    </source>
</evidence>
<sequence>MSRYVVDANVALKWFFPEVYSDAAGRLLTGEHELLAPSLLFVEVGNALWRMGRGNVLSESKAQEILRGLSVMPLKIFSSAPLVEPALAIALRTGRTVYDSLYLALAVHRGCRMVSADLRLCNALGSSAFAPYLLWVADIP</sequence>
<evidence type="ECO:0000256" key="3">
    <source>
        <dbReference type="ARBA" id="ARBA00022723"/>
    </source>
</evidence>
<dbReference type="RefSeq" id="WP_230839683.1">
    <property type="nucleotide sequence ID" value="NZ_CP063845.1"/>
</dbReference>
<feature type="binding site" evidence="6">
    <location>
        <position position="99"/>
    </location>
    <ligand>
        <name>Mg(2+)</name>
        <dbReference type="ChEBI" id="CHEBI:18420"/>
    </ligand>
</feature>
<dbReference type="InterPro" id="IPR002716">
    <property type="entry name" value="PIN_dom"/>
</dbReference>